<evidence type="ECO:0000256" key="2">
    <source>
        <dbReference type="ARBA" id="ARBA00022729"/>
    </source>
</evidence>
<evidence type="ECO:0000259" key="5">
    <source>
        <dbReference type="Pfam" id="PF00149"/>
    </source>
</evidence>
<feature type="region of interest" description="Disordered" evidence="4">
    <location>
        <begin position="588"/>
        <end position="611"/>
    </location>
</feature>
<evidence type="ECO:0000313" key="7">
    <source>
        <dbReference type="Proteomes" id="UP000694843"/>
    </source>
</evidence>
<evidence type="ECO:0000256" key="3">
    <source>
        <dbReference type="RuleBase" id="RU362119"/>
    </source>
</evidence>
<accession>A0A8B7PAF9</accession>
<dbReference type="RefSeq" id="XP_018022747.1">
    <property type="nucleotide sequence ID" value="XM_018167258.2"/>
</dbReference>
<keyword evidence="3" id="KW-0547">Nucleotide-binding</keyword>
<dbReference type="PRINTS" id="PR01607">
    <property type="entry name" value="APYRASEFAMLY"/>
</dbReference>
<dbReference type="SUPFAM" id="SSF55816">
    <property type="entry name" value="5'-nucleotidase (syn. UDP-sugar hydrolase), C-terminal domain"/>
    <property type="match status" value="1"/>
</dbReference>
<dbReference type="PANTHER" id="PTHR11575">
    <property type="entry name" value="5'-NUCLEOTIDASE-RELATED"/>
    <property type="match status" value="1"/>
</dbReference>
<reference evidence="8" key="1">
    <citation type="submission" date="2025-08" db="UniProtKB">
        <authorList>
            <consortium name="RefSeq"/>
        </authorList>
    </citation>
    <scope>IDENTIFICATION</scope>
    <source>
        <tissue evidence="8">Whole organism</tissue>
    </source>
</reference>
<keyword evidence="7" id="KW-1185">Reference proteome</keyword>
<dbReference type="OMA" id="GETWYDF"/>
<evidence type="ECO:0000256" key="4">
    <source>
        <dbReference type="SAM" id="MobiDB-lite"/>
    </source>
</evidence>
<dbReference type="GO" id="GO:0000166">
    <property type="term" value="F:nucleotide binding"/>
    <property type="evidence" value="ECO:0007669"/>
    <property type="project" value="UniProtKB-KW"/>
</dbReference>
<keyword evidence="3" id="KW-0378">Hydrolase</keyword>
<feature type="compositionally biased region" description="Low complexity" evidence="4">
    <location>
        <begin position="522"/>
        <end position="537"/>
    </location>
</feature>
<feature type="domain" description="Calcineurin-like phosphoesterase" evidence="5">
    <location>
        <begin position="24"/>
        <end position="227"/>
    </location>
</feature>
<dbReference type="PANTHER" id="PTHR11575:SF48">
    <property type="entry name" value="5'-NUCLEOTIDASE"/>
    <property type="match status" value="1"/>
</dbReference>
<dbReference type="InterPro" id="IPR029052">
    <property type="entry name" value="Metallo-depent_PP-like"/>
</dbReference>
<dbReference type="InterPro" id="IPR006179">
    <property type="entry name" value="5_nucleotidase/apyrase"/>
</dbReference>
<organism evidence="7 8">
    <name type="scientific">Hyalella azteca</name>
    <name type="common">Amphipod</name>
    <dbReference type="NCBI Taxonomy" id="294128"/>
    <lineage>
        <taxon>Eukaryota</taxon>
        <taxon>Metazoa</taxon>
        <taxon>Ecdysozoa</taxon>
        <taxon>Arthropoda</taxon>
        <taxon>Crustacea</taxon>
        <taxon>Multicrustacea</taxon>
        <taxon>Malacostraca</taxon>
        <taxon>Eumalacostraca</taxon>
        <taxon>Peracarida</taxon>
        <taxon>Amphipoda</taxon>
        <taxon>Senticaudata</taxon>
        <taxon>Talitrida</taxon>
        <taxon>Talitroidea</taxon>
        <taxon>Hyalellidae</taxon>
        <taxon>Hyalella</taxon>
    </lineage>
</organism>
<dbReference type="OrthoDB" id="10252235at2759"/>
<dbReference type="InterPro" id="IPR041821">
    <property type="entry name" value="CG11883_N"/>
</dbReference>
<comment type="similarity">
    <text evidence="1 3">Belongs to the 5'-nucleotidase family.</text>
</comment>
<dbReference type="InterPro" id="IPR036907">
    <property type="entry name" value="5'-Nucleotdase_C_sf"/>
</dbReference>
<dbReference type="CDD" id="cd07406">
    <property type="entry name" value="MPP_CG11883_N"/>
    <property type="match status" value="1"/>
</dbReference>
<dbReference type="SUPFAM" id="SSF56300">
    <property type="entry name" value="Metallo-dependent phosphatases"/>
    <property type="match status" value="1"/>
</dbReference>
<dbReference type="InterPro" id="IPR008334">
    <property type="entry name" value="5'-Nucleotdase_C"/>
</dbReference>
<dbReference type="Proteomes" id="UP000694843">
    <property type="component" value="Unplaced"/>
</dbReference>
<sequence length="611" mass="67528">MVKADAQNAPVEAQAGPRASRISLLHFNDVYNVEEQASEPLAGAARFKTALHSFREQDPLILFSGDIFAPSIMSSFTLGEQMVPVLNQLGVHVSVYGNHDFDFGLERLIDLASDTNFPWLMSNVVDNETGRPLADGCVTHTICWHGWTIGFVGLVEREWLDTLATINSEQVTFTDYVEAGKKLAAELRQQGCDYIIALTHMRTPNDVRLAENVDDIDLILGGHDHVYELQQVNGKWIVKSGTDFREFSHLVLELTDGGGVEVTIEKVEVTGRFAPDPDLKEALSKYESVVSGKMDEVLGSFSVDLDGKFSSIRTCETNLGNFICDVMLAACNADVAVLNSGTLRSDRLHPAGQFCMRDLMTVLPMLDSLCVLQVTGAVLLQILENGVSQYPKLEGRFPQVAGIQFAFDPNAPPGSRVVRDMVKVGDEYLQLDQTYRLCTKAYMRQGRDGYSMLVDCPVLQDDEQCPMLSTAVQNHFMAIKTRQGKTRRNSTHRQSLVLISRRHSLIRDDDPRPTHRSAMTRSQSTDSNASSISTISSGRRKLSRQDSVHDLEDIACKLAPTVEGRIIVASAECRSLNPPKVAYQRLLDKLTEEQDGDDEDAVDDSAAAQAV</sequence>
<dbReference type="GO" id="GO:0016787">
    <property type="term" value="F:hydrolase activity"/>
    <property type="evidence" value="ECO:0007669"/>
    <property type="project" value="UniProtKB-KW"/>
</dbReference>
<dbReference type="KEGG" id="hazt:108678790"/>
<protein>
    <submittedName>
        <fullName evidence="8">Mannosylglucosyl-3-phosphoglycerate phosphatase isoform X1</fullName>
    </submittedName>
</protein>
<feature type="compositionally biased region" description="Acidic residues" evidence="4">
    <location>
        <begin position="593"/>
        <end position="603"/>
    </location>
</feature>
<dbReference type="InterPro" id="IPR004843">
    <property type="entry name" value="Calcineurin-like_PHP"/>
</dbReference>
<evidence type="ECO:0000259" key="6">
    <source>
        <dbReference type="Pfam" id="PF02872"/>
    </source>
</evidence>
<feature type="region of interest" description="Disordered" evidence="4">
    <location>
        <begin position="501"/>
        <end position="546"/>
    </location>
</feature>
<dbReference type="GO" id="GO:0009166">
    <property type="term" value="P:nucleotide catabolic process"/>
    <property type="evidence" value="ECO:0007669"/>
    <property type="project" value="InterPro"/>
</dbReference>
<evidence type="ECO:0000313" key="8">
    <source>
        <dbReference type="RefSeq" id="XP_018022747.1"/>
    </source>
</evidence>
<proteinExistence type="inferred from homology"/>
<feature type="domain" description="5'-Nucleotidase C-terminal" evidence="6">
    <location>
        <begin position="307"/>
        <end position="454"/>
    </location>
</feature>
<dbReference type="GeneID" id="108678790"/>
<dbReference type="Pfam" id="PF02872">
    <property type="entry name" value="5_nucleotid_C"/>
    <property type="match status" value="1"/>
</dbReference>
<dbReference type="AlphaFoldDB" id="A0A8B7PAF9"/>
<gene>
    <name evidence="8" type="primary">LOC108678790</name>
</gene>
<keyword evidence="2" id="KW-0732">Signal</keyword>
<evidence type="ECO:0000256" key="1">
    <source>
        <dbReference type="ARBA" id="ARBA00006654"/>
    </source>
</evidence>
<dbReference type="Gene3D" id="3.60.21.10">
    <property type="match status" value="1"/>
</dbReference>
<dbReference type="Gene3D" id="3.90.780.10">
    <property type="entry name" value="5'-Nucleotidase, C-terminal domain"/>
    <property type="match status" value="1"/>
</dbReference>
<dbReference type="Pfam" id="PF00149">
    <property type="entry name" value="Metallophos"/>
    <property type="match status" value="1"/>
</dbReference>
<name>A0A8B7PAF9_HYAAZ</name>